<evidence type="ECO:0000256" key="3">
    <source>
        <dbReference type="ARBA" id="ARBA00022486"/>
    </source>
</evidence>
<dbReference type="Pfam" id="PF00354">
    <property type="entry name" value="Pentaxin"/>
    <property type="match status" value="1"/>
</dbReference>
<accession>A0ABS2Y7J9</accession>
<dbReference type="SUPFAM" id="SSF49899">
    <property type="entry name" value="Concanavalin A-like lectins/glucanases"/>
    <property type="match status" value="1"/>
</dbReference>
<dbReference type="InterPro" id="IPR013320">
    <property type="entry name" value="ConA-like_dom_sf"/>
</dbReference>
<sequence length="380" mass="42556">MHLFTEHRANKTSSRSSAPSDYSSLTDSQFLFGSQFCPEYSQSASQEVNFPSRVPQSSQQNSQELSEPRFSTKYQTKPYLFGGDNREKSKGPYFGCGSTKGILEQFEVNKKKAKEKEERLQQIYSLLNATKAVNDHYSPVSGHSLIPWPLPLYTQEQNKDLQGKVFSFPKDSDTAHVKLTTEKEEPLQTVTVCLRYISDLTRAQPLFSLATPSQDNAFLLFKPKPGLYQPHCGQKVIGFTEVLEEKGLPGWVHVCVTWESSSGLTQLWINGKGSVRKGLNRGESLQGKPSVVLGQEQDSYGGKFDKAQSFVGQISDVHMWDRVLSPCEIQAANEGSYFQPGNVINWAALQYTMHGYVLLESMVPTYNSCNNNSNNRQTAC</sequence>
<dbReference type="InterPro" id="IPR030476">
    <property type="entry name" value="Pentaxin_CS"/>
</dbReference>
<evidence type="ECO:0000256" key="6">
    <source>
        <dbReference type="ARBA" id="ARBA00022729"/>
    </source>
</evidence>
<evidence type="ECO:0000256" key="4">
    <source>
        <dbReference type="ARBA" id="ARBA00022525"/>
    </source>
</evidence>
<dbReference type="InterPro" id="IPR051005">
    <property type="entry name" value="Pentraxin_domain"/>
</dbReference>
<dbReference type="PRINTS" id="PR00895">
    <property type="entry name" value="PENTAXIN"/>
</dbReference>
<dbReference type="Pfam" id="PF15771">
    <property type="entry name" value="IHO1"/>
    <property type="match status" value="1"/>
</dbReference>
<dbReference type="Proteomes" id="UP001166093">
    <property type="component" value="Unassembled WGS sequence"/>
</dbReference>
<proteinExistence type="inferred from homology"/>
<protein>
    <recommendedName>
        <fullName evidence="10">C-reactive protein</fullName>
    </recommendedName>
</protein>
<comment type="subcellular location">
    <subcellularLocation>
        <location evidence="2">Secreted</location>
    </subcellularLocation>
</comment>
<evidence type="ECO:0000256" key="2">
    <source>
        <dbReference type="ARBA" id="ARBA00004613"/>
    </source>
</evidence>
<evidence type="ECO:0000313" key="15">
    <source>
        <dbReference type="EMBL" id="MBN3282419.1"/>
    </source>
</evidence>
<evidence type="ECO:0000256" key="1">
    <source>
        <dbReference type="ARBA" id="ARBA00001913"/>
    </source>
</evidence>
<keyword evidence="12" id="KW-0175">Coiled coil</keyword>
<dbReference type="CDD" id="cd00152">
    <property type="entry name" value="PTX"/>
    <property type="match status" value="1"/>
</dbReference>
<keyword evidence="8" id="KW-1015">Disulfide bond</keyword>
<dbReference type="InterPro" id="IPR001759">
    <property type="entry name" value="PTX_dom"/>
</dbReference>
<evidence type="ECO:0000256" key="12">
    <source>
        <dbReference type="SAM" id="Coils"/>
    </source>
</evidence>
<comment type="similarity">
    <text evidence="9">Belongs to the pentraxin family.</text>
</comment>
<keyword evidence="7" id="KW-0106">Calcium</keyword>
<dbReference type="PROSITE" id="PS00289">
    <property type="entry name" value="PTX_1"/>
    <property type="match status" value="1"/>
</dbReference>
<feature type="domain" description="Pentraxin (PTX)" evidence="14">
    <location>
        <begin position="162"/>
        <end position="365"/>
    </location>
</feature>
<dbReference type="PANTHER" id="PTHR45869:SF7">
    <property type="entry name" value="C-REACTIVE PROTEIN"/>
    <property type="match status" value="1"/>
</dbReference>
<evidence type="ECO:0000256" key="11">
    <source>
        <dbReference type="PROSITE-ProRule" id="PRU01172"/>
    </source>
</evidence>
<evidence type="ECO:0000256" key="8">
    <source>
        <dbReference type="ARBA" id="ARBA00023157"/>
    </source>
</evidence>
<comment type="cofactor">
    <cofactor evidence="1">
        <name>Ca(2+)</name>
        <dbReference type="ChEBI" id="CHEBI:29108"/>
    </cofactor>
</comment>
<feature type="compositionally biased region" description="Low complexity" evidence="13">
    <location>
        <begin position="13"/>
        <end position="24"/>
    </location>
</feature>
<comment type="caution">
    <text evidence="15">The sequence shown here is derived from an EMBL/GenBank/DDBJ whole genome shotgun (WGS) entry which is preliminary data.</text>
</comment>
<comment type="caution">
    <text evidence="11">Lacks conserved residue(s) required for the propagation of feature annotation.</text>
</comment>
<reference evidence="15" key="1">
    <citation type="journal article" date="2021" name="Cell">
        <title>Tracing the genetic footprints of vertebrate landing in non-teleost ray-finned fishes.</title>
        <authorList>
            <person name="Bi X."/>
            <person name="Wang K."/>
            <person name="Yang L."/>
            <person name="Pan H."/>
            <person name="Jiang H."/>
            <person name="Wei Q."/>
            <person name="Fang M."/>
            <person name="Yu H."/>
            <person name="Zhu C."/>
            <person name="Cai Y."/>
            <person name="He Y."/>
            <person name="Gan X."/>
            <person name="Zeng H."/>
            <person name="Yu D."/>
            <person name="Zhu Y."/>
            <person name="Jiang H."/>
            <person name="Qiu Q."/>
            <person name="Yang H."/>
            <person name="Zhang Y.E."/>
            <person name="Wang W."/>
            <person name="Zhu M."/>
            <person name="He S."/>
            <person name="Zhang G."/>
        </authorList>
    </citation>
    <scope>NUCLEOTIDE SEQUENCE</scope>
    <source>
        <strain evidence="15">Pddl_001</strain>
    </source>
</reference>
<dbReference type="InterPro" id="IPR031529">
    <property type="entry name" value="IHO1"/>
</dbReference>
<evidence type="ECO:0000313" key="16">
    <source>
        <dbReference type="Proteomes" id="UP001166093"/>
    </source>
</evidence>
<feature type="region of interest" description="Disordered" evidence="13">
    <location>
        <begin position="1"/>
        <end position="24"/>
    </location>
</feature>
<dbReference type="PANTHER" id="PTHR45869">
    <property type="entry name" value="C-REACTIVE PROTEIN-RELATED"/>
    <property type="match status" value="1"/>
</dbReference>
<name>A0ABS2Y7J9_POLSP</name>
<organism evidence="15 16">
    <name type="scientific">Polyodon spathula</name>
    <name type="common">North American paddlefish</name>
    <name type="synonym">Squalus spathula</name>
    <dbReference type="NCBI Taxonomy" id="7913"/>
    <lineage>
        <taxon>Eukaryota</taxon>
        <taxon>Metazoa</taxon>
        <taxon>Chordata</taxon>
        <taxon>Craniata</taxon>
        <taxon>Vertebrata</taxon>
        <taxon>Euteleostomi</taxon>
        <taxon>Actinopterygii</taxon>
        <taxon>Chondrostei</taxon>
        <taxon>Acipenseriformes</taxon>
        <taxon>Polyodontidae</taxon>
        <taxon>Polyodon</taxon>
    </lineage>
</organism>
<feature type="non-terminal residue" evidence="15">
    <location>
        <position position="380"/>
    </location>
</feature>
<evidence type="ECO:0000256" key="9">
    <source>
        <dbReference type="ARBA" id="ARBA00038102"/>
    </source>
</evidence>
<evidence type="ECO:0000256" key="13">
    <source>
        <dbReference type="SAM" id="MobiDB-lite"/>
    </source>
</evidence>
<feature type="coiled-coil region" evidence="12">
    <location>
        <begin position="103"/>
        <end position="130"/>
    </location>
</feature>
<keyword evidence="5" id="KW-0479">Metal-binding</keyword>
<evidence type="ECO:0000256" key="10">
    <source>
        <dbReference type="ARBA" id="ARBA00040546"/>
    </source>
</evidence>
<gene>
    <name evidence="15" type="primary">Ptx2</name>
    <name evidence="15" type="ORF">GTO93_0015936</name>
</gene>
<feature type="compositionally biased region" description="Low complexity" evidence="13">
    <location>
        <begin position="56"/>
        <end position="65"/>
    </location>
</feature>
<keyword evidence="16" id="KW-1185">Reference proteome</keyword>
<feature type="non-terminal residue" evidence="15">
    <location>
        <position position="1"/>
    </location>
</feature>
<keyword evidence="3" id="KW-0011">Acute phase</keyword>
<dbReference type="SMART" id="SM00159">
    <property type="entry name" value="PTX"/>
    <property type="match status" value="1"/>
</dbReference>
<evidence type="ECO:0000256" key="5">
    <source>
        <dbReference type="ARBA" id="ARBA00022723"/>
    </source>
</evidence>
<evidence type="ECO:0000259" key="14">
    <source>
        <dbReference type="PROSITE" id="PS51828"/>
    </source>
</evidence>
<keyword evidence="6" id="KW-0732">Signal</keyword>
<dbReference type="Gene3D" id="2.60.120.200">
    <property type="match status" value="1"/>
</dbReference>
<dbReference type="EMBL" id="JAAWVQ010117609">
    <property type="protein sequence ID" value="MBN3282419.1"/>
    <property type="molecule type" value="Genomic_DNA"/>
</dbReference>
<dbReference type="PROSITE" id="PS51828">
    <property type="entry name" value="PTX_2"/>
    <property type="match status" value="1"/>
</dbReference>
<feature type="region of interest" description="Disordered" evidence="13">
    <location>
        <begin position="43"/>
        <end position="69"/>
    </location>
</feature>
<evidence type="ECO:0000256" key="7">
    <source>
        <dbReference type="ARBA" id="ARBA00022837"/>
    </source>
</evidence>
<keyword evidence="4" id="KW-0964">Secreted</keyword>